<comment type="caution">
    <text evidence="8">The sequence shown here is derived from an EMBL/GenBank/DDBJ whole genome shotgun (WGS) entry which is preliminary data.</text>
</comment>
<dbReference type="SUPFAM" id="SSF53098">
    <property type="entry name" value="Ribonuclease H-like"/>
    <property type="match status" value="1"/>
</dbReference>
<dbReference type="Proteomes" id="UP000524187">
    <property type="component" value="Unassembled WGS sequence"/>
</dbReference>
<dbReference type="InterPro" id="IPR012337">
    <property type="entry name" value="RNaseH-like_sf"/>
</dbReference>
<keyword evidence="1" id="KW-0808">Transferase</keyword>
<evidence type="ECO:0000256" key="2">
    <source>
        <dbReference type="ARBA" id="ARBA00022695"/>
    </source>
</evidence>
<dbReference type="GO" id="GO:0035613">
    <property type="term" value="F:RNA stem-loop binding"/>
    <property type="evidence" value="ECO:0007669"/>
    <property type="project" value="TreeGrafter"/>
</dbReference>
<dbReference type="Pfam" id="PF00665">
    <property type="entry name" value="rve"/>
    <property type="match status" value="1"/>
</dbReference>
<dbReference type="EMBL" id="VWPT01000002">
    <property type="protein sequence ID" value="NXE44919.1"/>
    <property type="molecule type" value="Genomic_DNA"/>
</dbReference>
<feature type="non-terminal residue" evidence="8">
    <location>
        <position position="60"/>
    </location>
</feature>
<protein>
    <submittedName>
        <fullName evidence="8">PO113 protein</fullName>
    </submittedName>
</protein>
<dbReference type="AlphaFoldDB" id="A0A7K8MVC6"/>
<keyword evidence="9" id="KW-1185">Reference proteome</keyword>
<evidence type="ECO:0000313" key="9">
    <source>
        <dbReference type="Proteomes" id="UP000524187"/>
    </source>
</evidence>
<evidence type="ECO:0000256" key="3">
    <source>
        <dbReference type="ARBA" id="ARBA00022722"/>
    </source>
</evidence>
<sequence>CHWLACFATMGVPTLIKTDNGPAYTAQRTRAFLQTWGVTHVTGIPYSPTGQAIAECTHRT</sequence>
<keyword evidence="6" id="KW-0695">RNA-directed DNA polymerase</keyword>
<evidence type="ECO:0000259" key="7">
    <source>
        <dbReference type="PROSITE" id="PS50994"/>
    </source>
</evidence>
<dbReference type="PANTHER" id="PTHR41694:SF3">
    <property type="entry name" value="RNA-DIRECTED DNA POLYMERASE-RELATED"/>
    <property type="match status" value="1"/>
</dbReference>
<evidence type="ECO:0000256" key="6">
    <source>
        <dbReference type="ARBA" id="ARBA00022918"/>
    </source>
</evidence>
<keyword evidence="3" id="KW-0540">Nuclease</keyword>
<evidence type="ECO:0000313" key="8">
    <source>
        <dbReference type="EMBL" id="NXE44919.1"/>
    </source>
</evidence>
<dbReference type="GO" id="GO:0015074">
    <property type="term" value="P:DNA integration"/>
    <property type="evidence" value="ECO:0007669"/>
    <property type="project" value="InterPro"/>
</dbReference>
<evidence type="ECO:0000256" key="5">
    <source>
        <dbReference type="ARBA" id="ARBA00022801"/>
    </source>
</evidence>
<accession>A0A7K8MVC6</accession>
<keyword evidence="5" id="KW-0378">Hydrolase</keyword>
<evidence type="ECO:0000256" key="1">
    <source>
        <dbReference type="ARBA" id="ARBA00022679"/>
    </source>
</evidence>
<gene>
    <name evidence="8" type="primary">Hervk</name>
    <name evidence="8" type="ORF">CASCAS_R15034</name>
</gene>
<organism evidence="8 9">
    <name type="scientific">Casuarius casuarius</name>
    <name type="common">Southern cassowary</name>
    <name type="synonym">Struthio casuarius</name>
    <dbReference type="NCBI Taxonomy" id="8787"/>
    <lineage>
        <taxon>Eukaryota</taxon>
        <taxon>Metazoa</taxon>
        <taxon>Chordata</taxon>
        <taxon>Craniata</taxon>
        <taxon>Vertebrata</taxon>
        <taxon>Euteleostomi</taxon>
        <taxon>Archelosauria</taxon>
        <taxon>Archosauria</taxon>
        <taxon>Dinosauria</taxon>
        <taxon>Saurischia</taxon>
        <taxon>Theropoda</taxon>
        <taxon>Coelurosauria</taxon>
        <taxon>Aves</taxon>
        <taxon>Palaeognathae</taxon>
        <taxon>Casuariiformes</taxon>
        <taxon>Casuariidae</taxon>
        <taxon>Casuarius</taxon>
    </lineage>
</organism>
<proteinExistence type="predicted"/>
<feature type="non-terminal residue" evidence="8">
    <location>
        <position position="1"/>
    </location>
</feature>
<dbReference type="GO" id="GO:0003964">
    <property type="term" value="F:RNA-directed DNA polymerase activity"/>
    <property type="evidence" value="ECO:0007669"/>
    <property type="project" value="UniProtKB-KW"/>
</dbReference>
<dbReference type="GO" id="GO:0016787">
    <property type="term" value="F:hydrolase activity"/>
    <property type="evidence" value="ECO:0007669"/>
    <property type="project" value="UniProtKB-KW"/>
</dbReference>
<reference evidence="8 9" key="1">
    <citation type="submission" date="2019-09" db="EMBL/GenBank/DDBJ databases">
        <title>Bird 10,000 Genomes (B10K) Project - Family phase.</title>
        <authorList>
            <person name="Zhang G."/>
        </authorList>
    </citation>
    <scope>NUCLEOTIDE SEQUENCE [LARGE SCALE GENOMIC DNA]</scope>
    <source>
        <strain evidence="8">B10K-LSUMZ-50683</strain>
        <tissue evidence="8">Muscle</tissue>
    </source>
</reference>
<dbReference type="Gene3D" id="3.30.420.10">
    <property type="entry name" value="Ribonuclease H-like superfamily/Ribonuclease H"/>
    <property type="match status" value="1"/>
</dbReference>
<name>A0A7K8MVC6_CASCA</name>
<dbReference type="InterPro" id="IPR036397">
    <property type="entry name" value="RNaseH_sf"/>
</dbReference>
<keyword evidence="4" id="KW-0255">Endonuclease</keyword>
<feature type="domain" description="Integrase catalytic" evidence="7">
    <location>
        <begin position="1"/>
        <end position="60"/>
    </location>
</feature>
<dbReference type="GO" id="GO:0004519">
    <property type="term" value="F:endonuclease activity"/>
    <property type="evidence" value="ECO:0007669"/>
    <property type="project" value="UniProtKB-KW"/>
</dbReference>
<dbReference type="InterPro" id="IPR001584">
    <property type="entry name" value="Integrase_cat-core"/>
</dbReference>
<dbReference type="PANTHER" id="PTHR41694">
    <property type="entry name" value="ENDOGENOUS RETROVIRUS GROUP K MEMBER POL PROTEIN"/>
    <property type="match status" value="1"/>
</dbReference>
<keyword evidence="2" id="KW-0548">Nucleotidyltransferase</keyword>
<dbReference type="PROSITE" id="PS50994">
    <property type="entry name" value="INTEGRASE"/>
    <property type="match status" value="1"/>
</dbReference>
<evidence type="ECO:0000256" key="4">
    <source>
        <dbReference type="ARBA" id="ARBA00022759"/>
    </source>
</evidence>